<accession>A0A2U1JQM9</accession>
<evidence type="ECO:0000313" key="2">
    <source>
        <dbReference type="Proteomes" id="UP000245449"/>
    </source>
</evidence>
<dbReference type="AlphaFoldDB" id="A0A2U1JQM9"/>
<dbReference type="Proteomes" id="UP000245449">
    <property type="component" value="Unassembled WGS sequence"/>
</dbReference>
<name>A0A2U1JQM9_9FLAO</name>
<dbReference type="EMBL" id="QCZI01000001">
    <property type="protein sequence ID" value="PWA07259.1"/>
    <property type="molecule type" value="Genomic_DNA"/>
</dbReference>
<evidence type="ECO:0008006" key="3">
    <source>
        <dbReference type="Google" id="ProtNLM"/>
    </source>
</evidence>
<reference evidence="1 2" key="1">
    <citation type="submission" date="2018-04" db="EMBL/GenBank/DDBJ databases">
        <title>Flavobacterium sp. nov., isolated from glacier ice.</title>
        <authorList>
            <person name="Liu Q."/>
            <person name="Xin Y.-H."/>
        </authorList>
    </citation>
    <scope>NUCLEOTIDE SEQUENCE [LARGE SCALE GENOMIC DNA]</scope>
    <source>
        <strain evidence="1 2">RB1R5</strain>
    </source>
</reference>
<sequence length="243" mass="28707">MDKDTSELFTMLRFENYVTARYIAFTCGSFNRMAHYLMGMSLELSYKFICMELKKKGIQFSNNEDKLLKNSHDLIKLHELCKSKGRLLKIINYESFLFYANAFYKTRYPEHIKESTKIASEKFKQISFSAHNIFPFDDLISQIDSDIFDLTNDEKTSIIYVGIFNMNTHPSNSLFHSNGKCYDLIPKYEIFLNSNIPNHVNSMYILKNKRESILRSKEVYMYDSYEKSKSFDMKKFISHLGEK</sequence>
<protein>
    <recommendedName>
        <fullName evidence="3">HEPN domain-containing protein</fullName>
    </recommendedName>
</protein>
<gene>
    <name evidence="1" type="ORF">DB895_00610</name>
</gene>
<comment type="caution">
    <text evidence="1">The sequence shown here is derived from an EMBL/GenBank/DDBJ whole genome shotgun (WGS) entry which is preliminary data.</text>
</comment>
<keyword evidence="2" id="KW-1185">Reference proteome</keyword>
<organism evidence="1 2">
    <name type="scientific">Flavobacterium psychrotolerans</name>
    <dbReference type="NCBI Taxonomy" id="2169410"/>
    <lineage>
        <taxon>Bacteria</taxon>
        <taxon>Pseudomonadati</taxon>
        <taxon>Bacteroidota</taxon>
        <taxon>Flavobacteriia</taxon>
        <taxon>Flavobacteriales</taxon>
        <taxon>Flavobacteriaceae</taxon>
        <taxon>Flavobacterium</taxon>
    </lineage>
</organism>
<dbReference type="RefSeq" id="WP_116723406.1">
    <property type="nucleotide sequence ID" value="NZ_QCZI01000001.1"/>
</dbReference>
<proteinExistence type="predicted"/>
<evidence type="ECO:0000313" key="1">
    <source>
        <dbReference type="EMBL" id="PWA07259.1"/>
    </source>
</evidence>